<keyword evidence="3" id="KW-1185">Reference proteome</keyword>
<dbReference type="AlphaFoldDB" id="A0A318LLQ7"/>
<proteinExistence type="predicted"/>
<evidence type="ECO:0000256" key="1">
    <source>
        <dbReference type="SAM" id="MobiDB-lite"/>
    </source>
</evidence>
<dbReference type="Gene3D" id="1.20.120.1630">
    <property type="match status" value="1"/>
</dbReference>
<dbReference type="Proteomes" id="UP000247892">
    <property type="component" value="Unassembled WGS sequence"/>
</dbReference>
<evidence type="ECO:0000313" key="2">
    <source>
        <dbReference type="EMBL" id="PXY35403.1"/>
    </source>
</evidence>
<dbReference type="PANTHER" id="PTHR32251">
    <property type="entry name" value="3-OXO-5-ALPHA-STEROID 4-DEHYDROGENASE"/>
    <property type="match status" value="1"/>
</dbReference>
<reference evidence="2 3" key="1">
    <citation type="submission" date="2016-07" db="EMBL/GenBank/DDBJ databases">
        <title>Draft genome sequence of Prauserella sp. YIM 121212, isolated from alkaline soil.</title>
        <authorList>
            <person name="Ruckert C."/>
            <person name="Albersmeier A."/>
            <person name="Jiang C.-L."/>
            <person name="Jiang Y."/>
            <person name="Kalinowski J."/>
            <person name="Schneider O."/>
            <person name="Winkler A."/>
            <person name="Zotchev S.B."/>
        </authorList>
    </citation>
    <scope>NUCLEOTIDE SEQUENCE [LARGE SCALE GENOMIC DNA]</scope>
    <source>
        <strain evidence="2 3">YIM 121212</strain>
    </source>
</reference>
<comment type="caution">
    <text evidence="2">The sequence shown here is derived from an EMBL/GenBank/DDBJ whole genome shotgun (WGS) entry which is preliminary data.</text>
</comment>
<feature type="compositionally biased region" description="Basic and acidic residues" evidence="1">
    <location>
        <begin position="130"/>
        <end position="139"/>
    </location>
</feature>
<dbReference type="PANTHER" id="PTHR32251:SF17">
    <property type="entry name" value="STEROID 5-ALPHA REDUCTASE C-TERMINAL DOMAIN-CONTAINING PROTEIN"/>
    <property type="match status" value="1"/>
</dbReference>
<feature type="region of interest" description="Disordered" evidence="1">
    <location>
        <begin position="130"/>
        <end position="158"/>
    </location>
</feature>
<name>A0A318LLQ7_9PSEU</name>
<dbReference type="EMBL" id="MASU01000005">
    <property type="protein sequence ID" value="PXY35403.1"/>
    <property type="molecule type" value="Genomic_DNA"/>
</dbReference>
<protein>
    <submittedName>
        <fullName evidence="2">Uncharacterized protein</fullName>
    </submittedName>
</protein>
<organism evidence="2 3">
    <name type="scientific">Prauserella flavalba</name>
    <dbReference type="NCBI Taxonomy" id="1477506"/>
    <lineage>
        <taxon>Bacteria</taxon>
        <taxon>Bacillati</taxon>
        <taxon>Actinomycetota</taxon>
        <taxon>Actinomycetes</taxon>
        <taxon>Pseudonocardiales</taxon>
        <taxon>Pseudonocardiaceae</taxon>
        <taxon>Prauserella</taxon>
    </lineage>
</organism>
<dbReference type="Pfam" id="PF06966">
    <property type="entry name" value="DUF1295"/>
    <property type="match status" value="1"/>
</dbReference>
<sequence>MLPLYLTQGAVLRFVSLPVVFAQRQTEDLGTAGMLGVLVWTAGFAFEAVGDEQPRRFKSDPANRGRVPDRGLWRYTRHPNYSGDACVWWGRYLLAAQHLPGAATVLSPVLTTWLLARGIGTPLLERHLSESRPGPREYVARTSGFVPLPPRPPRDRSR</sequence>
<dbReference type="GO" id="GO:0016020">
    <property type="term" value="C:membrane"/>
    <property type="evidence" value="ECO:0007669"/>
    <property type="project" value="TreeGrafter"/>
</dbReference>
<evidence type="ECO:0000313" key="3">
    <source>
        <dbReference type="Proteomes" id="UP000247892"/>
    </source>
</evidence>
<dbReference type="InterPro" id="IPR010721">
    <property type="entry name" value="UstE-like"/>
</dbReference>
<gene>
    <name evidence="2" type="ORF">BA062_07625</name>
</gene>
<accession>A0A318LLQ7</accession>
<dbReference type="PROSITE" id="PS50244">
    <property type="entry name" value="S5A_REDUCTASE"/>
    <property type="match status" value="1"/>
</dbReference>
<dbReference type="RefSeq" id="WP_168213902.1">
    <property type="nucleotide sequence ID" value="NZ_JBHVKT010000079.1"/>
</dbReference>